<feature type="transmembrane region" description="Helical" evidence="6">
    <location>
        <begin position="152"/>
        <end position="174"/>
    </location>
</feature>
<feature type="transmembrane region" description="Helical" evidence="6">
    <location>
        <begin position="230"/>
        <end position="250"/>
    </location>
</feature>
<organism evidence="7 8">
    <name type="scientific">Karstenula rhodostoma CBS 690.94</name>
    <dbReference type="NCBI Taxonomy" id="1392251"/>
    <lineage>
        <taxon>Eukaryota</taxon>
        <taxon>Fungi</taxon>
        <taxon>Dikarya</taxon>
        <taxon>Ascomycota</taxon>
        <taxon>Pezizomycotina</taxon>
        <taxon>Dothideomycetes</taxon>
        <taxon>Pleosporomycetidae</taxon>
        <taxon>Pleosporales</taxon>
        <taxon>Massarineae</taxon>
        <taxon>Didymosphaeriaceae</taxon>
        <taxon>Karstenula</taxon>
    </lineage>
</organism>
<feature type="transmembrane region" description="Helical" evidence="6">
    <location>
        <begin position="49"/>
        <end position="65"/>
    </location>
</feature>
<reference evidence="7" key="1">
    <citation type="journal article" date="2020" name="Stud. Mycol.">
        <title>101 Dothideomycetes genomes: a test case for predicting lifestyles and emergence of pathogens.</title>
        <authorList>
            <person name="Haridas S."/>
            <person name="Albert R."/>
            <person name="Binder M."/>
            <person name="Bloem J."/>
            <person name="Labutti K."/>
            <person name="Salamov A."/>
            <person name="Andreopoulos B."/>
            <person name="Baker S."/>
            <person name="Barry K."/>
            <person name="Bills G."/>
            <person name="Bluhm B."/>
            <person name="Cannon C."/>
            <person name="Castanera R."/>
            <person name="Culley D."/>
            <person name="Daum C."/>
            <person name="Ezra D."/>
            <person name="Gonzalez J."/>
            <person name="Henrissat B."/>
            <person name="Kuo A."/>
            <person name="Liang C."/>
            <person name="Lipzen A."/>
            <person name="Lutzoni F."/>
            <person name="Magnuson J."/>
            <person name="Mondo S."/>
            <person name="Nolan M."/>
            <person name="Ohm R."/>
            <person name="Pangilinan J."/>
            <person name="Park H.-J."/>
            <person name="Ramirez L."/>
            <person name="Alfaro M."/>
            <person name="Sun H."/>
            <person name="Tritt A."/>
            <person name="Yoshinaga Y."/>
            <person name="Zwiers L.-H."/>
            <person name="Turgeon B."/>
            <person name="Goodwin S."/>
            <person name="Spatafora J."/>
            <person name="Crous P."/>
            <person name="Grigoriev I."/>
        </authorList>
    </citation>
    <scope>NUCLEOTIDE SEQUENCE</scope>
    <source>
        <strain evidence="7">CBS 690.94</strain>
    </source>
</reference>
<evidence type="ECO:0000313" key="7">
    <source>
        <dbReference type="EMBL" id="KAF2443554.1"/>
    </source>
</evidence>
<gene>
    <name evidence="7" type="ORF">P171DRAFT_444958</name>
</gene>
<feature type="transmembrane region" description="Helical" evidence="6">
    <location>
        <begin position="396"/>
        <end position="422"/>
    </location>
</feature>
<feature type="transmembrane region" description="Helical" evidence="6">
    <location>
        <begin position="20"/>
        <end position="37"/>
    </location>
</feature>
<feature type="region of interest" description="Disordered" evidence="5">
    <location>
        <begin position="482"/>
        <end position="509"/>
    </location>
</feature>
<dbReference type="PANTHER" id="PTHR31465:SF13">
    <property type="entry name" value="RTA1 DOMAIN PROTEIN-RELATED"/>
    <property type="match status" value="1"/>
</dbReference>
<evidence type="ECO:0000256" key="6">
    <source>
        <dbReference type="SAM" id="Phobius"/>
    </source>
</evidence>
<feature type="compositionally biased region" description="Polar residues" evidence="5">
    <location>
        <begin position="489"/>
        <end position="500"/>
    </location>
</feature>
<dbReference type="OrthoDB" id="3358017at2759"/>
<dbReference type="AlphaFoldDB" id="A0A9P4U9L1"/>
<evidence type="ECO:0000256" key="3">
    <source>
        <dbReference type="ARBA" id="ARBA00022989"/>
    </source>
</evidence>
<dbReference type="InterPro" id="IPR007568">
    <property type="entry name" value="RTA1"/>
</dbReference>
<feature type="compositionally biased region" description="Low complexity" evidence="5">
    <location>
        <begin position="632"/>
        <end position="641"/>
    </location>
</feature>
<keyword evidence="4 6" id="KW-0472">Membrane</keyword>
<feature type="region of interest" description="Disordered" evidence="5">
    <location>
        <begin position="435"/>
        <end position="462"/>
    </location>
</feature>
<feature type="transmembrane region" description="Helical" evidence="6">
    <location>
        <begin position="194"/>
        <end position="215"/>
    </location>
</feature>
<dbReference type="GO" id="GO:0016020">
    <property type="term" value="C:membrane"/>
    <property type="evidence" value="ECO:0007669"/>
    <property type="project" value="UniProtKB-SubCell"/>
</dbReference>
<evidence type="ECO:0000256" key="2">
    <source>
        <dbReference type="ARBA" id="ARBA00022692"/>
    </source>
</evidence>
<evidence type="ECO:0008006" key="9">
    <source>
        <dbReference type="Google" id="ProtNLM"/>
    </source>
</evidence>
<keyword evidence="2 6" id="KW-0812">Transmembrane</keyword>
<evidence type="ECO:0000256" key="4">
    <source>
        <dbReference type="ARBA" id="ARBA00023136"/>
    </source>
</evidence>
<accession>A0A9P4U9L1</accession>
<evidence type="ECO:0000256" key="5">
    <source>
        <dbReference type="SAM" id="MobiDB-lite"/>
    </source>
</evidence>
<feature type="transmembrane region" description="Helical" evidence="6">
    <location>
        <begin position="77"/>
        <end position="100"/>
    </location>
</feature>
<comment type="subcellular location">
    <subcellularLocation>
        <location evidence="1">Membrane</location>
        <topology evidence="1">Multi-pass membrane protein</topology>
    </subcellularLocation>
</comment>
<proteinExistence type="predicted"/>
<keyword evidence="3 6" id="KW-1133">Transmembrane helix</keyword>
<feature type="region of interest" description="Disordered" evidence="5">
    <location>
        <begin position="525"/>
        <end position="675"/>
    </location>
</feature>
<feature type="transmembrane region" description="Helical" evidence="6">
    <location>
        <begin position="121"/>
        <end position="140"/>
    </location>
</feature>
<sequence length="675" mass="75099">MGMGDYSPGSIWYYAPNKAAPIVFIVLFFISGVIHAWQTIKHGSWRTTILLPWAAALMIAGFIIRELGAHHTEHLTYLIASTVLIMSGPPVYALINYFILSRILYYIPYLAPMHPGRVATTFVGLDAVCEILIGQGAWRMANPSMTPKQRKLGANLVTASLSLQVALFGSFGLLAAQFHMRANKEKLLSRDLRIVLYVLYVSATLVTIRCIYRLVEYIEGWDSTIYKNEIFFWIFEAVIMFLNTALLNVFHPGKRLPRSNSVFLDRDGVTERRGPGWADDRPWIVTVFDPFDVWGLFAGRDEKTQFWDMSNEELARLRAEKKNNKRSLLAGAVDPFHLGGPRGYIGKHLTDKKAGTGLQATQMTEASGKFIQPVPSHYCISIRPIAKLHAMKSNRAAWFGAGFVAGAACLFLVELMACYIIPYRIEESYQFDNNPDEEIADVDGPNREQPAANLLPKRDDRQPVVYTYDEKGPTAYLTRTLQRSRNKFSRTSPQETLGRSTEQDNTEMPKDDVLVTVTEVDDYDDHDDDQAIVSTPTESSYKGKGKTPVRTTSSSPTIELVLPTKIDKGKGKGKALVHTSPSADLGPMSSKRLSFQDDESAKNTDQDIFHLASANSKQADVIGNGRWSARVPSATSSASTTQPPPTEKGGRRFSDPILRRQASTSGSQALNSKLL</sequence>
<comment type="caution">
    <text evidence="7">The sequence shown here is derived from an EMBL/GenBank/DDBJ whole genome shotgun (WGS) entry which is preliminary data.</text>
</comment>
<feature type="compositionally biased region" description="Basic and acidic residues" evidence="5">
    <location>
        <begin position="648"/>
        <end position="658"/>
    </location>
</feature>
<feature type="compositionally biased region" description="Polar residues" evidence="5">
    <location>
        <begin position="661"/>
        <end position="675"/>
    </location>
</feature>
<dbReference type="Proteomes" id="UP000799764">
    <property type="component" value="Unassembled WGS sequence"/>
</dbReference>
<name>A0A9P4U9L1_9PLEO</name>
<dbReference type="PANTHER" id="PTHR31465">
    <property type="entry name" value="PROTEIN RTA1-RELATED"/>
    <property type="match status" value="1"/>
</dbReference>
<feature type="compositionally biased region" description="Basic and acidic residues" evidence="5">
    <location>
        <begin position="599"/>
        <end position="608"/>
    </location>
</feature>
<keyword evidence="8" id="KW-1185">Reference proteome</keyword>
<protein>
    <recommendedName>
        <fullName evidence="9">RTA1-domain-containing protein</fullName>
    </recommendedName>
</protein>
<dbReference type="Pfam" id="PF04479">
    <property type="entry name" value="RTA1"/>
    <property type="match status" value="1"/>
</dbReference>
<dbReference type="EMBL" id="MU001502">
    <property type="protein sequence ID" value="KAF2443554.1"/>
    <property type="molecule type" value="Genomic_DNA"/>
</dbReference>
<evidence type="ECO:0000256" key="1">
    <source>
        <dbReference type="ARBA" id="ARBA00004141"/>
    </source>
</evidence>
<evidence type="ECO:0000313" key="8">
    <source>
        <dbReference type="Proteomes" id="UP000799764"/>
    </source>
</evidence>